<dbReference type="EMBL" id="JBHLTW010000012">
    <property type="protein sequence ID" value="MFC0595244.1"/>
    <property type="molecule type" value="Genomic_DNA"/>
</dbReference>
<sequence length="227" mass="24419">MGYLALLLLAACAPLAAQPPLLPYPGGFARGGLLEGRFAGALPGTPLFLDANEEALYAAYPYQLWVLRERGAESLPLPGLPRFLRASPKVAVGLGEAVWTEAGLFPYPAQDAAYGEALYWVGKGGLYRESALLQEGTFTQVVLWERRPVALGQGAYFPEGLHVPLPGRVRKAQAGACGVVALVGEWVYVVRPEGAKPLARAEDFAAWEDRVYLAPEGVVSCREVVWP</sequence>
<evidence type="ECO:0000313" key="2">
    <source>
        <dbReference type="EMBL" id="MFC0595244.1"/>
    </source>
</evidence>
<feature type="chain" id="PRO_5047027425" description="Lipoprotein" evidence="1">
    <location>
        <begin position="18"/>
        <end position="227"/>
    </location>
</feature>
<keyword evidence="1" id="KW-0732">Signal</keyword>
<gene>
    <name evidence="2" type="ORF">ACFFFP_03520</name>
</gene>
<proteinExistence type="predicted"/>
<organism evidence="2 3">
    <name type="scientific">Thermus composti</name>
    <dbReference type="NCBI Taxonomy" id="532059"/>
    <lineage>
        <taxon>Bacteria</taxon>
        <taxon>Thermotogati</taxon>
        <taxon>Deinococcota</taxon>
        <taxon>Deinococci</taxon>
        <taxon>Thermales</taxon>
        <taxon>Thermaceae</taxon>
        <taxon>Thermus</taxon>
    </lineage>
</organism>
<name>A0ABV6PZH7_9DEIN</name>
<comment type="caution">
    <text evidence="2">The sequence shown here is derived from an EMBL/GenBank/DDBJ whole genome shotgun (WGS) entry which is preliminary data.</text>
</comment>
<evidence type="ECO:0000256" key="1">
    <source>
        <dbReference type="SAM" id="SignalP"/>
    </source>
</evidence>
<keyword evidence="3" id="KW-1185">Reference proteome</keyword>
<accession>A0ABV6PZH7</accession>
<feature type="signal peptide" evidence="1">
    <location>
        <begin position="1"/>
        <end position="17"/>
    </location>
</feature>
<protein>
    <recommendedName>
        <fullName evidence="4">Lipoprotein</fullName>
    </recommendedName>
</protein>
<evidence type="ECO:0008006" key="4">
    <source>
        <dbReference type="Google" id="ProtNLM"/>
    </source>
</evidence>
<dbReference type="RefSeq" id="WP_188845367.1">
    <property type="nucleotide sequence ID" value="NZ_BMPJ01000001.1"/>
</dbReference>
<evidence type="ECO:0000313" key="3">
    <source>
        <dbReference type="Proteomes" id="UP001589830"/>
    </source>
</evidence>
<reference evidence="2 3" key="1">
    <citation type="submission" date="2024-09" db="EMBL/GenBank/DDBJ databases">
        <authorList>
            <person name="Sun Q."/>
            <person name="Mori K."/>
        </authorList>
    </citation>
    <scope>NUCLEOTIDE SEQUENCE [LARGE SCALE GENOMIC DNA]</scope>
    <source>
        <strain evidence="2 3">NCAIM B.02340</strain>
    </source>
</reference>
<dbReference type="Proteomes" id="UP001589830">
    <property type="component" value="Unassembled WGS sequence"/>
</dbReference>